<sequence>MPGLVVLGNKNPADFLSRGVSVEILLNGDLWWKGPQFLREVDFPTDTDDSGIFRVGGRLKYSDLSLDEKHPIVLPDKHPLTLIIVSRRGKSSKIFRNNAKNFVGASTEWKKFNKMVSHPNETLANFLLCENIEWKFIAPKSPNFGGLWEAGIKSFKHHLKRVVGNAHLTLKEFLTIILEIESVLNSRPLTPLLTEFDNFEILSPGHFLIGRSLTSIVEPGLLNISETF</sequence>
<keyword evidence="2" id="KW-1185">Reference proteome</keyword>
<dbReference type="PANTHER" id="PTHR47331:SF1">
    <property type="entry name" value="GAG-LIKE PROTEIN"/>
    <property type="match status" value="1"/>
</dbReference>
<dbReference type="Gene3D" id="3.30.420.10">
    <property type="entry name" value="Ribonuclease H-like superfamily/Ribonuclease H"/>
    <property type="match status" value="1"/>
</dbReference>
<name>A0A4Y2ILF0_ARAVE</name>
<dbReference type="EMBL" id="BGPR01106979">
    <property type="protein sequence ID" value="GBM78039.1"/>
    <property type="molecule type" value="Genomic_DNA"/>
</dbReference>
<dbReference type="InterPro" id="IPR012337">
    <property type="entry name" value="RNaseH-like_sf"/>
</dbReference>
<reference evidence="1 2" key="1">
    <citation type="journal article" date="2019" name="Sci. Rep.">
        <title>Orb-weaving spider Araneus ventricosus genome elucidates the spidroin gene catalogue.</title>
        <authorList>
            <person name="Kono N."/>
            <person name="Nakamura H."/>
            <person name="Ohtoshi R."/>
            <person name="Moran D.A.P."/>
            <person name="Shinohara A."/>
            <person name="Yoshida Y."/>
            <person name="Fujiwara M."/>
            <person name="Mori M."/>
            <person name="Tomita M."/>
            <person name="Arakawa K."/>
        </authorList>
    </citation>
    <scope>NUCLEOTIDE SEQUENCE [LARGE SCALE GENOMIC DNA]</scope>
</reference>
<dbReference type="PANTHER" id="PTHR47331">
    <property type="entry name" value="PHD-TYPE DOMAIN-CONTAINING PROTEIN"/>
    <property type="match status" value="1"/>
</dbReference>
<dbReference type="AlphaFoldDB" id="A0A4Y2ILF0"/>
<accession>A0A4Y2ILF0</accession>
<organism evidence="1 2">
    <name type="scientific">Araneus ventricosus</name>
    <name type="common">Orbweaver spider</name>
    <name type="synonym">Epeira ventricosa</name>
    <dbReference type="NCBI Taxonomy" id="182803"/>
    <lineage>
        <taxon>Eukaryota</taxon>
        <taxon>Metazoa</taxon>
        <taxon>Ecdysozoa</taxon>
        <taxon>Arthropoda</taxon>
        <taxon>Chelicerata</taxon>
        <taxon>Arachnida</taxon>
        <taxon>Araneae</taxon>
        <taxon>Araneomorphae</taxon>
        <taxon>Entelegynae</taxon>
        <taxon>Araneoidea</taxon>
        <taxon>Araneidae</taxon>
        <taxon>Araneus</taxon>
    </lineage>
</organism>
<dbReference type="InterPro" id="IPR036397">
    <property type="entry name" value="RNaseH_sf"/>
</dbReference>
<gene>
    <name evidence="1" type="ORF">AVEN_34883_1</name>
</gene>
<dbReference type="GO" id="GO:0003676">
    <property type="term" value="F:nucleic acid binding"/>
    <property type="evidence" value="ECO:0007669"/>
    <property type="project" value="InterPro"/>
</dbReference>
<proteinExistence type="predicted"/>
<protein>
    <recommendedName>
        <fullName evidence="3">Integrase catalytic domain-containing protein</fullName>
    </recommendedName>
</protein>
<evidence type="ECO:0008006" key="3">
    <source>
        <dbReference type="Google" id="ProtNLM"/>
    </source>
</evidence>
<evidence type="ECO:0000313" key="2">
    <source>
        <dbReference type="Proteomes" id="UP000499080"/>
    </source>
</evidence>
<evidence type="ECO:0000313" key="1">
    <source>
        <dbReference type="EMBL" id="GBM78039.1"/>
    </source>
</evidence>
<comment type="caution">
    <text evidence="1">The sequence shown here is derived from an EMBL/GenBank/DDBJ whole genome shotgun (WGS) entry which is preliminary data.</text>
</comment>
<dbReference type="Proteomes" id="UP000499080">
    <property type="component" value="Unassembled WGS sequence"/>
</dbReference>
<dbReference type="SUPFAM" id="SSF53098">
    <property type="entry name" value="Ribonuclease H-like"/>
    <property type="match status" value="1"/>
</dbReference>